<comment type="caution">
    <text evidence="2">The sequence shown here is derived from an EMBL/GenBank/DDBJ whole genome shotgun (WGS) entry which is preliminary data.</text>
</comment>
<reference evidence="3" key="1">
    <citation type="submission" date="2012-11" db="EMBL/GenBank/DDBJ databases">
        <authorList>
            <person name="Lucero-Rivera Y.E."/>
            <person name="Tovar-Ramirez D."/>
        </authorList>
    </citation>
    <scope>NUCLEOTIDE SEQUENCE [LARGE SCALE GENOMIC DNA]</scope>
    <source>
        <strain evidence="3">Araruama</strain>
    </source>
</reference>
<keyword evidence="2" id="KW-0378">Hydrolase</keyword>
<dbReference type="Pfam" id="PF01979">
    <property type="entry name" value="Amidohydro_1"/>
    <property type="match status" value="1"/>
</dbReference>
<evidence type="ECO:0000313" key="2">
    <source>
        <dbReference type="EMBL" id="ETR73752.1"/>
    </source>
</evidence>
<sequence>MINIKSINNGHIFARYLIDGTGTAIQKDRVITIKNSIIAKIEQFSPVMSQKITHNLSSHCIIPPLTDAHVHLTMSGTLDLQKRHSQLNLNFDQATKHISFHLKQYEKAGIIVLRDGGDRLGHTFTYKQNIDHRVDILSCGVAWYQKGRYGQFAGKGIDSNDNSLKIISSHFPGDHIKIIQSGINSIRKFGKQTAPQFSQDEMTGICQWARQNNTPVMVHANGVLPVKIAIQAGCTSIEHGYFMGEENLQIMADNQIFWVPTLVPMHSLAHNLSQPEEKDIACRTFDSQCEQIQKARALGVPIAIGSDSGSYGVDHGSGLFEEMKLMVSCGFSVSQVIHFCSSQNLFLFNRPLSGVLKIGENARFVAVKSRPEKLFEKIKSHK</sequence>
<name>A0A1V1PFQ2_9BACT</name>
<dbReference type="InterPro" id="IPR011059">
    <property type="entry name" value="Metal-dep_hydrolase_composite"/>
</dbReference>
<dbReference type="Gene3D" id="3.20.20.140">
    <property type="entry name" value="Metal-dependent hydrolases"/>
    <property type="match status" value="1"/>
</dbReference>
<dbReference type="PANTHER" id="PTHR43135:SF3">
    <property type="entry name" value="ALPHA-D-RIBOSE 1-METHYLPHOSPHONATE 5-TRIPHOSPHATE DIPHOSPHATASE"/>
    <property type="match status" value="1"/>
</dbReference>
<dbReference type="InterPro" id="IPR051781">
    <property type="entry name" value="Metallo-dep_Hydrolase"/>
</dbReference>
<gene>
    <name evidence="2" type="ORF">OMM_00721</name>
</gene>
<dbReference type="EMBL" id="ATBP01000040">
    <property type="protein sequence ID" value="ETR73752.1"/>
    <property type="molecule type" value="Genomic_DNA"/>
</dbReference>
<proteinExistence type="predicted"/>
<feature type="domain" description="Amidohydrolase-related" evidence="1">
    <location>
        <begin position="61"/>
        <end position="377"/>
    </location>
</feature>
<accession>A0A1V1PFQ2</accession>
<evidence type="ECO:0000259" key="1">
    <source>
        <dbReference type="Pfam" id="PF01979"/>
    </source>
</evidence>
<dbReference type="PANTHER" id="PTHR43135">
    <property type="entry name" value="ALPHA-D-RIBOSE 1-METHYLPHOSPHONATE 5-TRIPHOSPHATE DIPHOSPHATASE"/>
    <property type="match status" value="1"/>
</dbReference>
<dbReference type="AlphaFoldDB" id="A0A1V1PFQ2"/>
<dbReference type="Gene3D" id="2.30.40.10">
    <property type="entry name" value="Urease, subunit C, domain 1"/>
    <property type="match status" value="1"/>
</dbReference>
<dbReference type="InterPro" id="IPR032466">
    <property type="entry name" value="Metal_Hydrolase"/>
</dbReference>
<organism evidence="2 3">
    <name type="scientific">Candidatus Magnetoglobus multicellularis str. Araruama</name>
    <dbReference type="NCBI Taxonomy" id="890399"/>
    <lineage>
        <taxon>Bacteria</taxon>
        <taxon>Pseudomonadati</taxon>
        <taxon>Thermodesulfobacteriota</taxon>
        <taxon>Desulfobacteria</taxon>
        <taxon>Desulfobacterales</taxon>
        <taxon>Desulfobacteraceae</taxon>
        <taxon>Candidatus Magnetoglobus</taxon>
    </lineage>
</organism>
<dbReference type="SUPFAM" id="SSF51556">
    <property type="entry name" value="Metallo-dependent hydrolases"/>
    <property type="match status" value="1"/>
</dbReference>
<protein>
    <submittedName>
        <fullName evidence="2">Amidohydrolase</fullName>
    </submittedName>
</protein>
<dbReference type="GO" id="GO:0016810">
    <property type="term" value="F:hydrolase activity, acting on carbon-nitrogen (but not peptide) bonds"/>
    <property type="evidence" value="ECO:0007669"/>
    <property type="project" value="InterPro"/>
</dbReference>
<dbReference type="InterPro" id="IPR006680">
    <property type="entry name" value="Amidohydro-rel"/>
</dbReference>
<evidence type="ECO:0000313" key="3">
    <source>
        <dbReference type="Proteomes" id="UP000189670"/>
    </source>
</evidence>
<dbReference type="Proteomes" id="UP000189670">
    <property type="component" value="Unassembled WGS sequence"/>
</dbReference>